<dbReference type="Pfam" id="PF25906">
    <property type="entry name" value="PucR-like_N"/>
    <property type="match status" value="1"/>
</dbReference>
<dbReference type="RefSeq" id="WP_230738491.1">
    <property type="nucleotide sequence ID" value="NZ_JAJNDB010000006.1"/>
</dbReference>
<protein>
    <submittedName>
        <fullName evidence="4">Helix-turn-helix domain-containing protein</fullName>
    </submittedName>
</protein>
<evidence type="ECO:0000256" key="1">
    <source>
        <dbReference type="SAM" id="MobiDB-lite"/>
    </source>
</evidence>
<evidence type="ECO:0000313" key="5">
    <source>
        <dbReference type="Proteomes" id="UP001199469"/>
    </source>
</evidence>
<comment type="caution">
    <text evidence="4">The sequence shown here is derived from an EMBL/GenBank/DDBJ whole genome shotgun (WGS) entry which is preliminary data.</text>
</comment>
<dbReference type="InterPro" id="IPR051448">
    <property type="entry name" value="CdaR-like_regulators"/>
</dbReference>
<dbReference type="InterPro" id="IPR058663">
    <property type="entry name" value="PucR-like_N"/>
</dbReference>
<dbReference type="InterPro" id="IPR025736">
    <property type="entry name" value="PucR_C-HTH_dom"/>
</dbReference>
<accession>A0ABS8PGH5</accession>
<feature type="domain" description="PucR-like N-terminal" evidence="3">
    <location>
        <begin position="38"/>
        <end position="198"/>
    </location>
</feature>
<dbReference type="PANTHER" id="PTHR33744:SF1">
    <property type="entry name" value="DNA-BINDING TRANSCRIPTIONAL ACTIVATOR ADER"/>
    <property type="match status" value="1"/>
</dbReference>
<evidence type="ECO:0000313" key="4">
    <source>
        <dbReference type="EMBL" id="MCD2196610.1"/>
    </source>
</evidence>
<evidence type="ECO:0000259" key="2">
    <source>
        <dbReference type="Pfam" id="PF13556"/>
    </source>
</evidence>
<reference evidence="4 5" key="1">
    <citation type="submission" date="2021-11" db="EMBL/GenBank/DDBJ databases">
        <title>Draft genome sequence of Actinomycetospora sp. SF1 isolated from the rhizosphere soil.</title>
        <authorList>
            <person name="Duangmal K."/>
            <person name="Chantavorakit T."/>
        </authorList>
    </citation>
    <scope>NUCLEOTIDE SEQUENCE [LARGE SCALE GENOMIC DNA]</scope>
    <source>
        <strain evidence="4 5">TBRC 5722</strain>
    </source>
</reference>
<keyword evidence="5" id="KW-1185">Reference proteome</keyword>
<dbReference type="PANTHER" id="PTHR33744">
    <property type="entry name" value="CARBOHYDRATE DIACID REGULATOR"/>
    <property type="match status" value="1"/>
</dbReference>
<dbReference type="Pfam" id="PF13556">
    <property type="entry name" value="HTH_30"/>
    <property type="match status" value="1"/>
</dbReference>
<sequence length="439" mass="47107">MADQAKAGEAPTGRAAGSGRATLRAVGDPGCGQRSHPWAEVPAEAADRMRSMIVGTGDDIIDQVRAEVPEYALSMDGVFGQNIRKGVSVALEQFLQLLGTDDDLPDTRVYFELGRVEHRHGRTMDALQSAYRVGSRVMWRRISDGSDAYGLGPDGIFRLAEALFEYTEQLAAASVAGYAHEQSLTAGSRQARRHTLVAAFLRTPTPEGPELERLVREAEWAMPRSLAVMVCDEDAVQAVFRRLPADALGSRVDGLGVLVIPDPDGPGRADALFEATAGVTAVVGPTVPADQVARTVARARAAWPLVVAGEVTAEVDDERPSTSRPASGLIRADDHLLALLLHADVSVTTDLVAQRLEPLRRMTSSARDRAVTTLRAWLDAHGDIAETAGRLHVHPQTVRYRLARLKESFAGALDDPVARLEVALALRFGPAFGEPAVEG</sequence>
<dbReference type="EMBL" id="JAJNDB010000006">
    <property type="protein sequence ID" value="MCD2196610.1"/>
    <property type="molecule type" value="Genomic_DNA"/>
</dbReference>
<feature type="region of interest" description="Disordered" evidence="1">
    <location>
        <begin position="1"/>
        <end position="37"/>
    </location>
</feature>
<dbReference type="Gene3D" id="1.10.10.2840">
    <property type="entry name" value="PucR C-terminal helix-turn-helix domain"/>
    <property type="match status" value="1"/>
</dbReference>
<dbReference type="Proteomes" id="UP001199469">
    <property type="component" value="Unassembled WGS sequence"/>
</dbReference>
<feature type="domain" description="PucR C-terminal helix-turn-helix" evidence="2">
    <location>
        <begin position="371"/>
        <end position="427"/>
    </location>
</feature>
<gene>
    <name evidence="4" type="ORF">LQ327_24870</name>
</gene>
<organism evidence="4 5">
    <name type="scientific">Actinomycetospora endophytica</name>
    <dbReference type="NCBI Taxonomy" id="2291215"/>
    <lineage>
        <taxon>Bacteria</taxon>
        <taxon>Bacillati</taxon>
        <taxon>Actinomycetota</taxon>
        <taxon>Actinomycetes</taxon>
        <taxon>Pseudonocardiales</taxon>
        <taxon>Pseudonocardiaceae</taxon>
        <taxon>Actinomycetospora</taxon>
    </lineage>
</organism>
<dbReference type="InterPro" id="IPR042070">
    <property type="entry name" value="PucR_C-HTH_sf"/>
</dbReference>
<proteinExistence type="predicted"/>
<name>A0ABS8PGH5_9PSEU</name>
<evidence type="ECO:0000259" key="3">
    <source>
        <dbReference type="Pfam" id="PF25906"/>
    </source>
</evidence>